<keyword evidence="4 11" id="KW-0378">Hydrolase</keyword>
<evidence type="ECO:0000256" key="6">
    <source>
        <dbReference type="ARBA" id="ARBA00022984"/>
    </source>
</evidence>
<evidence type="ECO:0000256" key="2">
    <source>
        <dbReference type="ARBA" id="ARBA00022490"/>
    </source>
</evidence>
<evidence type="ECO:0000256" key="1">
    <source>
        <dbReference type="ARBA" id="ARBA00001231"/>
    </source>
</evidence>
<feature type="domain" description="Glycoside hydrolase family 3 N-terminal" evidence="12">
    <location>
        <begin position="12"/>
        <end position="297"/>
    </location>
</feature>
<dbReference type="GO" id="GO:0008360">
    <property type="term" value="P:regulation of cell shape"/>
    <property type="evidence" value="ECO:0007669"/>
    <property type="project" value="UniProtKB-KW"/>
</dbReference>
<keyword evidence="2 11" id="KW-0963">Cytoplasm</keyword>
<dbReference type="HAMAP" id="MF_00364">
    <property type="entry name" value="NagZ"/>
    <property type="match status" value="1"/>
</dbReference>
<comment type="pathway">
    <text evidence="10 11">Cell wall biogenesis; peptidoglycan recycling.</text>
</comment>
<dbReference type="InterPro" id="IPR017853">
    <property type="entry name" value="GH"/>
</dbReference>
<dbReference type="RefSeq" id="WP_311360115.1">
    <property type="nucleotide sequence ID" value="NZ_JAVRIE010000001.1"/>
</dbReference>
<accession>A0AAW8QW22</accession>
<keyword evidence="9 11" id="KW-0961">Cell wall biogenesis/degradation</keyword>
<dbReference type="InterPro" id="IPR019800">
    <property type="entry name" value="Glyco_hydro_3_AS"/>
</dbReference>
<evidence type="ECO:0000256" key="3">
    <source>
        <dbReference type="ARBA" id="ARBA00022618"/>
    </source>
</evidence>
<evidence type="ECO:0000313" key="14">
    <source>
        <dbReference type="Proteomes" id="UP001249020"/>
    </source>
</evidence>
<comment type="similarity">
    <text evidence="11">Belongs to the glycosyl hydrolase 3 family. NagZ subfamily.</text>
</comment>
<dbReference type="EMBL" id="JAVRIE010000001">
    <property type="protein sequence ID" value="MDT0581306.1"/>
    <property type="molecule type" value="Genomic_DNA"/>
</dbReference>
<dbReference type="EC" id="3.2.1.52" evidence="11"/>
<dbReference type="AlphaFoldDB" id="A0AAW8QW22"/>
<dbReference type="PANTHER" id="PTHR30480:SF13">
    <property type="entry name" value="BETA-HEXOSAMINIDASE"/>
    <property type="match status" value="1"/>
</dbReference>
<dbReference type="GO" id="GO:0004563">
    <property type="term" value="F:beta-N-acetylhexosaminidase activity"/>
    <property type="evidence" value="ECO:0007669"/>
    <property type="project" value="UniProtKB-UniRule"/>
</dbReference>
<dbReference type="GO" id="GO:0005737">
    <property type="term" value="C:cytoplasm"/>
    <property type="evidence" value="ECO:0007669"/>
    <property type="project" value="UniProtKB-SubCell"/>
</dbReference>
<name>A0AAW8QW22_9ALTE</name>
<keyword evidence="14" id="KW-1185">Reference proteome</keyword>
<feature type="site" description="Important for catalytic activity" evidence="11">
    <location>
        <position position="181"/>
    </location>
</feature>
<feature type="active site" description="Proton donor/acceptor" evidence="11">
    <location>
        <position position="183"/>
    </location>
</feature>
<comment type="function">
    <text evidence="11">Plays a role in peptidoglycan recycling by cleaving the terminal beta-1,4-linked N-acetylglucosamine (GlcNAc) from peptide-linked peptidoglycan fragments, giving rise to free GlcNAc, anhydro-N-acetylmuramic acid and anhydro-N-acetylmuramic acid-linked peptides.</text>
</comment>
<keyword evidence="6 11" id="KW-0573">Peptidoglycan synthesis</keyword>
<dbReference type="InterPro" id="IPR050226">
    <property type="entry name" value="NagZ_Beta-hexosaminidase"/>
</dbReference>
<evidence type="ECO:0000256" key="8">
    <source>
        <dbReference type="ARBA" id="ARBA00023306"/>
    </source>
</evidence>
<keyword evidence="7 11" id="KW-0326">Glycosidase</keyword>
<keyword evidence="8 11" id="KW-0131">Cell cycle</keyword>
<organism evidence="13 14">
    <name type="scientific">Brumicola blandensis</name>
    <dbReference type="NCBI Taxonomy" id="3075611"/>
    <lineage>
        <taxon>Bacteria</taxon>
        <taxon>Pseudomonadati</taxon>
        <taxon>Pseudomonadota</taxon>
        <taxon>Gammaproteobacteria</taxon>
        <taxon>Alteromonadales</taxon>
        <taxon>Alteromonadaceae</taxon>
        <taxon>Brumicola</taxon>
    </lineage>
</organism>
<dbReference type="Gene3D" id="3.20.20.300">
    <property type="entry name" value="Glycoside hydrolase, family 3, N-terminal domain"/>
    <property type="match status" value="1"/>
</dbReference>
<dbReference type="PANTHER" id="PTHR30480">
    <property type="entry name" value="BETA-HEXOSAMINIDASE-RELATED"/>
    <property type="match status" value="1"/>
</dbReference>
<feature type="binding site" evidence="11">
    <location>
        <begin position="170"/>
        <end position="171"/>
    </location>
    <ligand>
        <name>substrate</name>
    </ligand>
</feature>
<keyword evidence="3 11" id="KW-0132">Cell division</keyword>
<dbReference type="Proteomes" id="UP001249020">
    <property type="component" value="Unassembled WGS sequence"/>
</dbReference>
<reference evidence="13 14" key="1">
    <citation type="submission" date="2023-09" db="EMBL/GenBank/DDBJ databases">
        <authorList>
            <person name="Rey-Velasco X."/>
        </authorList>
    </citation>
    <scope>NUCLEOTIDE SEQUENCE [LARGE SCALE GENOMIC DNA]</scope>
    <source>
        <strain evidence="13 14">W409</strain>
    </source>
</reference>
<evidence type="ECO:0000256" key="9">
    <source>
        <dbReference type="ARBA" id="ARBA00023316"/>
    </source>
</evidence>
<evidence type="ECO:0000259" key="12">
    <source>
        <dbReference type="Pfam" id="PF00933"/>
    </source>
</evidence>
<keyword evidence="5 11" id="KW-0133">Cell shape</keyword>
<evidence type="ECO:0000256" key="7">
    <source>
        <dbReference type="ARBA" id="ARBA00023295"/>
    </source>
</evidence>
<evidence type="ECO:0000313" key="13">
    <source>
        <dbReference type="EMBL" id="MDT0581306.1"/>
    </source>
</evidence>
<dbReference type="InterPro" id="IPR036962">
    <property type="entry name" value="Glyco_hydro_3_N_sf"/>
</dbReference>
<feature type="binding site" evidence="11">
    <location>
        <position position="140"/>
    </location>
    <ligand>
        <name>substrate</name>
    </ligand>
</feature>
<evidence type="ECO:0000256" key="11">
    <source>
        <dbReference type="HAMAP-Rule" id="MF_00364"/>
    </source>
</evidence>
<comment type="subcellular location">
    <subcellularLocation>
        <location evidence="11">Cytoplasm</location>
    </subcellularLocation>
</comment>
<dbReference type="SUPFAM" id="SSF51445">
    <property type="entry name" value="(Trans)glycosidases"/>
    <property type="match status" value="1"/>
</dbReference>
<dbReference type="GO" id="GO:0005975">
    <property type="term" value="P:carbohydrate metabolic process"/>
    <property type="evidence" value="ECO:0007669"/>
    <property type="project" value="InterPro"/>
</dbReference>
<dbReference type="InterPro" id="IPR022956">
    <property type="entry name" value="Beta_hexosaminidase_bac"/>
</dbReference>
<dbReference type="Pfam" id="PF00933">
    <property type="entry name" value="Glyco_hydro_3"/>
    <property type="match status" value="1"/>
</dbReference>
<evidence type="ECO:0000256" key="10">
    <source>
        <dbReference type="ARBA" id="ARBA00037880"/>
    </source>
</evidence>
<feature type="binding site" evidence="11">
    <location>
        <position position="70"/>
    </location>
    <ligand>
        <name>substrate</name>
    </ligand>
</feature>
<protein>
    <recommendedName>
        <fullName evidence="11">Beta-hexosaminidase</fullName>
        <ecNumber evidence="11">3.2.1.52</ecNumber>
    </recommendedName>
    <alternativeName>
        <fullName evidence="11">Beta-N-acetylhexosaminidase</fullName>
    </alternativeName>
    <alternativeName>
        <fullName evidence="11">N-acetyl-beta-glucosaminidase</fullName>
    </alternativeName>
</protein>
<comment type="catalytic activity">
    <reaction evidence="1 11">
        <text>Hydrolysis of terminal non-reducing N-acetyl-D-hexosamine residues in N-acetyl-beta-D-hexosaminides.</text>
        <dbReference type="EC" id="3.2.1.52"/>
    </reaction>
</comment>
<dbReference type="InterPro" id="IPR001764">
    <property type="entry name" value="Glyco_hydro_3_N"/>
</dbReference>
<dbReference type="PROSITE" id="PS00775">
    <property type="entry name" value="GLYCOSYL_HYDROL_F3"/>
    <property type="match status" value="1"/>
</dbReference>
<dbReference type="GO" id="GO:0051301">
    <property type="term" value="P:cell division"/>
    <property type="evidence" value="ECO:0007669"/>
    <property type="project" value="UniProtKB-KW"/>
</dbReference>
<dbReference type="GO" id="GO:0071555">
    <property type="term" value="P:cell wall organization"/>
    <property type="evidence" value="ECO:0007669"/>
    <property type="project" value="UniProtKB-KW"/>
</dbReference>
<dbReference type="NCBIfam" id="NF003740">
    <property type="entry name" value="PRK05337.1"/>
    <property type="match status" value="1"/>
</dbReference>
<dbReference type="FunFam" id="3.20.20.300:FF:000001">
    <property type="entry name" value="Beta-hexosaminidase"/>
    <property type="match status" value="1"/>
</dbReference>
<evidence type="ECO:0000256" key="4">
    <source>
        <dbReference type="ARBA" id="ARBA00022801"/>
    </source>
</evidence>
<comment type="caution">
    <text evidence="13">The sequence shown here is derived from an EMBL/GenBank/DDBJ whole genome shotgun (WGS) entry which is preliminary data.</text>
</comment>
<dbReference type="GO" id="GO:0009254">
    <property type="term" value="P:peptidoglycan turnover"/>
    <property type="evidence" value="ECO:0007669"/>
    <property type="project" value="UniProtKB-UniRule"/>
</dbReference>
<feature type="binding site" evidence="11">
    <location>
        <position position="62"/>
    </location>
    <ligand>
        <name>substrate</name>
    </ligand>
</feature>
<gene>
    <name evidence="11 13" type="primary">nagZ</name>
    <name evidence="13" type="ORF">RM544_02040</name>
</gene>
<sequence length="344" mass="38201">MSPIVLDVLAYELDQLEREKLQHPLVGGLILFSRNFADKEQLSALVKDIRKTVSRPFLISVDHEGGRVQRFQEGFTKIPPMASIENRFNNFSETAKEQQQHALAFAMGFVMAYELLILDIDISFAPVLDLNGVSEVIKSRAFSADPAEVIRLSECYTQGMHAAGMKTTGKHFPGHGSVAEDSHIAMPVDTRTYAEIKESDMHVFSKMIAKQQIDAIMPAHVIYPEIDDKPAGFSRTWIHDVLRGELGFNGTVFSDDLSMEAASVGGSVCDRAELALDAGCDMVLVCNSPSEAEKTIDGLSQSTTYSQRWLSLLAPRPEQGRNTLEAKRAEYLEHQALINRLQED</sequence>
<evidence type="ECO:0000256" key="5">
    <source>
        <dbReference type="ARBA" id="ARBA00022960"/>
    </source>
</evidence>
<feature type="active site" description="Nucleophile" evidence="11">
    <location>
        <position position="255"/>
    </location>
</feature>
<proteinExistence type="inferred from homology"/>
<dbReference type="GO" id="GO:0009252">
    <property type="term" value="P:peptidoglycan biosynthetic process"/>
    <property type="evidence" value="ECO:0007669"/>
    <property type="project" value="UniProtKB-KW"/>
</dbReference>